<dbReference type="SMART" id="SM00100">
    <property type="entry name" value="cNMP"/>
    <property type="match status" value="1"/>
</dbReference>
<keyword evidence="7" id="KW-1185">Reference proteome</keyword>
<evidence type="ECO:0000256" key="1">
    <source>
        <dbReference type="ARBA" id="ARBA00022549"/>
    </source>
</evidence>
<dbReference type="KEGG" id="enn:FRE64_13280"/>
<keyword evidence="2" id="KW-0605">Phycobilisome</keyword>
<dbReference type="Proteomes" id="UP000318453">
    <property type="component" value="Chromosome"/>
</dbReference>
<dbReference type="RefSeq" id="WP_146296668.1">
    <property type="nucleotide sequence ID" value="NZ_CP042326.1"/>
</dbReference>
<sequence>MINQFAEQGFKLSSWKINRITQFLLLAVTMLTYSIMAMNIANSLFLSNAGAEYLPLCFIFLGLFSIVGYAGVSQIIDRFSCSRLFQYVLIGLAGLFTIFSLVLKLNTLPLYFLISITAFFQFDLFVNILYPNLITEYFTTLEYKRYAPFLGIAQAVGILLGGALTTVLAGYLTNRQLLACLILLSAITIAQIAYLDNSQQRLEKSANKKQMGIIDSLKTFPDLVERYPLVFYLASSSFLFILIYVMSEFLWFSTYASNFSDAELTGFLGTVRIGTSTTQIVTLFCITRPLLRWLGVARMNVAYPIVTLIALLGFAVRGDLKSAIALNINGDSLNKGLAIPVHQLNYNAIPPEFSGRVRTLTDGVFYAVGLTVAGGALLICQSFLHPTEIVWMAIVLTGIALIARLPMGRLYAQGLESMIRSNSLELDDFNYRTHLPSGSSSAIQDLIINGDYYTQVKGLELAHRLGEASRFLPEVKALLQESQLDSGIRSTVVDIFVNDSDEQTLEKFREFLDSEYITLKATALEILIANEESISPSKLQELLTDENAEIRLLAALGQKISGVSLDQKLQELADEVWKSPWDENSASAIARIISKTENRDWLELLQPILNSNSPSVQEQGLKALAQLTEQDDVEIANIAVRHLQHSSPQVRAAAFHLLGVTRCQGMLHHIGVGLGDSDPRVRQEAAQVLASYGEQGLALARDSLSSPNPEVVNAAIIAISQVRSQKASDILLEYLAPDFREISKTQVWQKQIPKSDPNWRPLAIAIADYHNRIVQRVLYILSCLGHSRTVNTVSRAFNSTNPREVANAVEVLATLPHRQFAMPLMPILEQIGQPQINYNGRSRVTSSAWLRAKGYKLLLEALEARDRWIRVGALIVMATIPFTLMKDPDPLVKNTAQQLFLPILQRPSSQKVLMNRLLLLKNVALFKNLSLEELLLIDKALSQEQVLADQTIFTEGSWGTHLYIIAEGSVRIRKEFDGEPQDLRHLSVGEYFGEVSLFDEAPHWESAIALQDCTLLKLEKSRFISLISQRPHIILEICRFLSQRLRETDKFRPASKQQLLPPPSEAAAVDN</sequence>
<feature type="transmembrane region" description="Helical" evidence="4">
    <location>
        <begin position="229"/>
        <end position="252"/>
    </location>
</feature>
<organism evidence="6 7">
    <name type="scientific">Euhalothece natronophila Z-M001</name>
    <dbReference type="NCBI Taxonomy" id="522448"/>
    <lineage>
        <taxon>Bacteria</taxon>
        <taxon>Bacillati</taxon>
        <taxon>Cyanobacteriota</taxon>
        <taxon>Cyanophyceae</taxon>
        <taxon>Oscillatoriophycideae</taxon>
        <taxon>Chroococcales</taxon>
        <taxon>Halothecacae</taxon>
        <taxon>Halothece cluster</taxon>
        <taxon>Euhalothece</taxon>
    </lineage>
</organism>
<dbReference type="GO" id="GO:0005829">
    <property type="term" value="C:cytosol"/>
    <property type="evidence" value="ECO:0007669"/>
    <property type="project" value="TreeGrafter"/>
</dbReference>
<name>A0A5B8NP31_9CHRO</name>
<protein>
    <submittedName>
        <fullName evidence="6">Cyclic nucleotide-binding domain-containing protein</fullName>
    </submittedName>
</protein>
<feature type="transmembrane region" description="Helical" evidence="4">
    <location>
        <begin position="109"/>
        <end position="134"/>
    </location>
</feature>
<keyword evidence="4" id="KW-0472">Membrane</keyword>
<dbReference type="EMBL" id="CP042326">
    <property type="protein sequence ID" value="QDZ40828.1"/>
    <property type="molecule type" value="Genomic_DNA"/>
</dbReference>
<dbReference type="InterPro" id="IPR050397">
    <property type="entry name" value="Env_Response_Regulators"/>
</dbReference>
<gene>
    <name evidence="6" type="ORF">FRE64_13280</name>
</gene>
<proteinExistence type="predicted"/>
<dbReference type="GO" id="GO:0030089">
    <property type="term" value="C:phycobilisome"/>
    <property type="evidence" value="ECO:0007669"/>
    <property type="project" value="UniProtKB-KW"/>
</dbReference>
<feature type="transmembrane region" description="Helical" evidence="4">
    <location>
        <begin position="176"/>
        <end position="195"/>
    </location>
</feature>
<evidence type="ECO:0000256" key="2">
    <source>
        <dbReference type="ARBA" id="ARBA00022738"/>
    </source>
</evidence>
<feature type="region of interest" description="Disordered" evidence="3">
    <location>
        <begin position="1052"/>
        <end position="1071"/>
    </location>
</feature>
<dbReference type="GO" id="GO:0003700">
    <property type="term" value="F:DNA-binding transcription factor activity"/>
    <property type="evidence" value="ECO:0007669"/>
    <property type="project" value="TreeGrafter"/>
</dbReference>
<dbReference type="PANTHER" id="PTHR24567">
    <property type="entry name" value="CRP FAMILY TRANSCRIPTIONAL REGULATORY PROTEIN"/>
    <property type="match status" value="1"/>
</dbReference>
<evidence type="ECO:0000256" key="4">
    <source>
        <dbReference type="SAM" id="Phobius"/>
    </source>
</evidence>
<dbReference type="InterPro" id="IPR011989">
    <property type="entry name" value="ARM-like"/>
</dbReference>
<keyword evidence="4" id="KW-1133">Transmembrane helix</keyword>
<dbReference type="OrthoDB" id="441225at2"/>
<feature type="transmembrane region" description="Helical" evidence="4">
    <location>
        <begin position="301"/>
        <end position="320"/>
    </location>
</feature>
<dbReference type="SUPFAM" id="SSF48371">
    <property type="entry name" value="ARM repeat"/>
    <property type="match status" value="1"/>
</dbReference>
<dbReference type="AlphaFoldDB" id="A0A5B8NP31"/>
<feature type="transmembrane region" description="Helical" evidence="4">
    <location>
        <begin position="20"/>
        <end position="41"/>
    </location>
</feature>
<evidence type="ECO:0000259" key="5">
    <source>
        <dbReference type="PROSITE" id="PS50042"/>
    </source>
</evidence>
<dbReference type="PANTHER" id="PTHR24567:SF28">
    <property type="entry name" value="LISTERIOLYSIN REGULATORY PROTEIN"/>
    <property type="match status" value="1"/>
</dbReference>
<accession>A0A5B8NP31</accession>
<dbReference type="InterPro" id="IPR000595">
    <property type="entry name" value="cNMP-bd_dom"/>
</dbReference>
<reference evidence="6" key="1">
    <citation type="submission" date="2019-08" db="EMBL/GenBank/DDBJ databases">
        <title>Carotenoids and Carotenoid Binding Proteins in the Halophilic Cyanobacterium Euhalothece sp. ZM00.</title>
        <authorList>
            <person name="Cho S.M."/>
            <person name="Song J.Y."/>
            <person name="Park Y.-I."/>
        </authorList>
    </citation>
    <scope>NUCLEOTIDE SEQUENCE [LARGE SCALE GENOMIC DNA]</scope>
    <source>
        <strain evidence="6">Z-M001</strain>
    </source>
</reference>
<evidence type="ECO:0000313" key="6">
    <source>
        <dbReference type="EMBL" id="QDZ40828.1"/>
    </source>
</evidence>
<feature type="domain" description="Cyclic nucleotide-binding" evidence="5">
    <location>
        <begin position="925"/>
        <end position="1027"/>
    </location>
</feature>
<feature type="transmembrane region" description="Helical" evidence="4">
    <location>
        <begin position="390"/>
        <end position="412"/>
    </location>
</feature>
<evidence type="ECO:0000256" key="3">
    <source>
        <dbReference type="SAM" id="MobiDB-lite"/>
    </source>
</evidence>
<evidence type="ECO:0000313" key="7">
    <source>
        <dbReference type="Proteomes" id="UP000318453"/>
    </source>
</evidence>
<keyword evidence="1" id="KW-0042">Antenna complex</keyword>
<dbReference type="SUPFAM" id="SSF103473">
    <property type="entry name" value="MFS general substrate transporter"/>
    <property type="match status" value="1"/>
</dbReference>
<keyword evidence="4" id="KW-0812">Transmembrane</keyword>
<feature type="transmembrane region" description="Helical" evidence="4">
    <location>
        <begin position="53"/>
        <end position="72"/>
    </location>
</feature>
<dbReference type="InterPro" id="IPR016024">
    <property type="entry name" value="ARM-type_fold"/>
</dbReference>
<dbReference type="Pfam" id="PF00027">
    <property type="entry name" value="cNMP_binding"/>
    <property type="match status" value="1"/>
</dbReference>
<dbReference type="SUPFAM" id="SSF51206">
    <property type="entry name" value="cAMP-binding domain-like"/>
    <property type="match status" value="1"/>
</dbReference>
<dbReference type="InterPro" id="IPR036259">
    <property type="entry name" value="MFS_trans_sf"/>
</dbReference>
<dbReference type="PROSITE" id="PS50042">
    <property type="entry name" value="CNMP_BINDING_3"/>
    <property type="match status" value="1"/>
</dbReference>
<feature type="transmembrane region" description="Helical" evidence="4">
    <location>
        <begin position="364"/>
        <end position="384"/>
    </location>
</feature>
<dbReference type="Pfam" id="PF13646">
    <property type="entry name" value="HEAT_2"/>
    <property type="match status" value="1"/>
</dbReference>
<dbReference type="CDD" id="cd06174">
    <property type="entry name" value="MFS"/>
    <property type="match status" value="1"/>
</dbReference>
<dbReference type="Gene3D" id="1.25.10.10">
    <property type="entry name" value="Leucine-rich Repeat Variant"/>
    <property type="match status" value="2"/>
</dbReference>
<feature type="transmembrane region" description="Helical" evidence="4">
    <location>
        <begin position="146"/>
        <end position="170"/>
    </location>
</feature>
<dbReference type="CDD" id="cd00038">
    <property type="entry name" value="CAP_ED"/>
    <property type="match status" value="1"/>
</dbReference>
<feature type="transmembrane region" description="Helical" evidence="4">
    <location>
        <begin position="84"/>
        <end position="103"/>
    </location>
</feature>
<dbReference type="InterPro" id="IPR018490">
    <property type="entry name" value="cNMP-bd_dom_sf"/>
</dbReference>
<dbReference type="Gene3D" id="2.60.120.10">
    <property type="entry name" value="Jelly Rolls"/>
    <property type="match status" value="1"/>
</dbReference>
<dbReference type="InterPro" id="IPR014710">
    <property type="entry name" value="RmlC-like_jellyroll"/>
</dbReference>